<organism evidence="1 2">
    <name type="scientific">Staphylococcus coagulans</name>
    <dbReference type="NCBI Taxonomy" id="74706"/>
    <lineage>
        <taxon>Bacteria</taxon>
        <taxon>Bacillati</taxon>
        <taxon>Bacillota</taxon>
        <taxon>Bacilli</taxon>
        <taxon>Bacillales</taxon>
        <taxon>Staphylococcaceae</taxon>
        <taxon>Staphylococcus</taxon>
    </lineage>
</organism>
<sequence length="168" mass="18900">MRPAKDKLDPKDGLLLADVQEGGHSINNDLSEIIKGGKTDYSVNAVSEEFKLTIGNIPGDKGQEQVKKAIKNGEQLRVWLFEYNKRSDNMYHGVFAYTVPESYEMSFDDEDDKIELSLKVKWNTAEGTEANLPEEWFKAAGAPEVKYEKFGEKVGTFEQQSEATSEVL</sequence>
<dbReference type="Proteomes" id="UP000524893">
    <property type="component" value="Unassembled WGS sequence"/>
</dbReference>
<dbReference type="RefSeq" id="WP_182281000.1">
    <property type="nucleotide sequence ID" value="NZ_JABTCN010000029.1"/>
</dbReference>
<reference evidence="1 2" key="1">
    <citation type="journal article" date="2020" name="Access Microbiol">
        <title>Isolation and genome sequencing of Staphylococcus schleiferi subspecies coagulans from Antarctic seals.</title>
        <authorList>
            <person name="Foster G."/>
            <person name="Robb A."/>
            <person name="Paterson G.K."/>
        </authorList>
    </citation>
    <scope>NUCLEOTIDE SEQUENCE [LARGE SCALE GENOMIC DNA]</scope>
    <source>
        <strain evidence="1 2">M615/02/4</strain>
    </source>
</reference>
<comment type="caution">
    <text evidence="1">The sequence shown here is derived from an EMBL/GenBank/DDBJ whole genome shotgun (WGS) entry which is preliminary data.</text>
</comment>
<gene>
    <name evidence="1" type="ORF">HR081_09000</name>
</gene>
<proteinExistence type="predicted"/>
<dbReference type="AlphaFoldDB" id="A0A9X0PFS9"/>
<evidence type="ECO:0000313" key="2">
    <source>
        <dbReference type="Proteomes" id="UP000524893"/>
    </source>
</evidence>
<dbReference type="EMBL" id="JABTCN010000029">
    <property type="protein sequence ID" value="MBA8777012.1"/>
    <property type="molecule type" value="Genomic_DNA"/>
</dbReference>
<accession>A0A9X0PFS9</accession>
<evidence type="ECO:0000313" key="1">
    <source>
        <dbReference type="EMBL" id="MBA8777012.1"/>
    </source>
</evidence>
<name>A0A9X0PFS9_9STAP</name>
<protein>
    <submittedName>
        <fullName evidence="1">Phage tail protein</fullName>
    </submittedName>
</protein>